<keyword evidence="1" id="KW-0479">Metal-binding</keyword>
<reference evidence="5 6" key="1">
    <citation type="journal article" date="2015" name="Antonie Van Leeuwenhoek">
        <title>Streptomyces klenkii sp. nov., isolated from deep marine sediment.</title>
        <authorList>
            <person name="Veyisoglu A."/>
            <person name="Sahin N."/>
        </authorList>
    </citation>
    <scope>NUCLEOTIDE SEQUENCE [LARGE SCALE GENOMIC DNA]</scope>
    <source>
        <strain evidence="5 6">KCTC 29202</strain>
    </source>
</reference>
<proteinExistence type="predicted"/>
<dbReference type="InterPro" id="IPR011059">
    <property type="entry name" value="Metal-dep_hydrolase_composite"/>
</dbReference>
<evidence type="ECO:0000259" key="4">
    <source>
        <dbReference type="Pfam" id="PF22039"/>
    </source>
</evidence>
<gene>
    <name evidence="5" type="ORF">D7231_17895</name>
</gene>
<dbReference type="GO" id="GO:0046872">
    <property type="term" value="F:metal ion binding"/>
    <property type="evidence" value="ECO:0007669"/>
    <property type="project" value="UniProtKB-KW"/>
</dbReference>
<dbReference type="OrthoDB" id="3400812at2"/>
<dbReference type="AlphaFoldDB" id="A0A3B0BEB8"/>
<comment type="caution">
    <text evidence="5">The sequence shown here is derived from an EMBL/GenBank/DDBJ whole genome shotgun (WGS) entry which is preliminary data.</text>
</comment>
<keyword evidence="2" id="KW-0378">Hydrolase</keyword>
<evidence type="ECO:0000256" key="2">
    <source>
        <dbReference type="ARBA" id="ARBA00022801"/>
    </source>
</evidence>
<accession>A0A3B0BEB8</accession>
<keyword evidence="6" id="KW-1185">Reference proteome</keyword>
<evidence type="ECO:0000313" key="5">
    <source>
        <dbReference type="EMBL" id="RKN70779.1"/>
    </source>
</evidence>
<protein>
    <recommendedName>
        <fullName evidence="4">Aminodeoxyfutalosine deaminase/Imidazolonepropionase-like composite domain-containing protein</fullName>
    </recommendedName>
</protein>
<dbReference type="InterPro" id="IPR054418">
    <property type="entry name" value="MQNX/HUTI_composite_N"/>
</dbReference>
<name>A0A3B0BEB8_9ACTN</name>
<dbReference type="SUPFAM" id="SSF51338">
    <property type="entry name" value="Composite domain of metallo-dependent hydrolases"/>
    <property type="match status" value="1"/>
</dbReference>
<dbReference type="RefSeq" id="WP_120756492.1">
    <property type="nucleotide sequence ID" value="NZ_JBIBGF010000007.1"/>
</dbReference>
<dbReference type="GO" id="GO:0016810">
    <property type="term" value="F:hydrolase activity, acting on carbon-nitrogen (but not peptide) bonds"/>
    <property type="evidence" value="ECO:0007669"/>
    <property type="project" value="InterPro"/>
</dbReference>
<evidence type="ECO:0000256" key="3">
    <source>
        <dbReference type="ARBA" id="ARBA00022833"/>
    </source>
</evidence>
<keyword evidence="3" id="KW-0862">Zinc</keyword>
<dbReference type="Pfam" id="PF22039">
    <property type="entry name" value="HUTI_composite_bact"/>
    <property type="match status" value="1"/>
</dbReference>
<dbReference type="Proteomes" id="UP000270343">
    <property type="component" value="Unassembled WGS sequence"/>
</dbReference>
<feature type="domain" description="Aminodeoxyfutalosine deaminase/Imidazolonepropionase-like composite" evidence="4">
    <location>
        <begin position="23"/>
        <end position="43"/>
    </location>
</feature>
<dbReference type="EMBL" id="RBAM01000007">
    <property type="protein sequence ID" value="RKN70779.1"/>
    <property type="molecule type" value="Genomic_DNA"/>
</dbReference>
<evidence type="ECO:0000256" key="1">
    <source>
        <dbReference type="ARBA" id="ARBA00022723"/>
    </source>
</evidence>
<sequence>MSTVHRVRGLRLAEGGELLPDHAVAVTGGRFAAIGPYEEVLAQAGPHARVRAWDGVLTPGRYEPDAAALLEAAYYPDPREAAELGTEPLTGEAPAALEMTDARWGGSARRGVQRLFAAGTTALSGTFTRPAVRTAVERSGIRVLPAPRPRPLVLTGAADFAVFADDGGALVTVLGGRLVFRRS</sequence>
<evidence type="ECO:0000313" key="6">
    <source>
        <dbReference type="Proteomes" id="UP000270343"/>
    </source>
</evidence>
<organism evidence="5 6">
    <name type="scientific">Streptomyces klenkii</name>
    <dbReference type="NCBI Taxonomy" id="1420899"/>
    <lineage>
        <taxon>Bacteria</taxon>
        <taxon>Bacillati</taxon>
        <taxon>Actinomycetota</taxon>
        <taxon>Actinomycetes</taxon>
        <taxon>Kitasatosporales</taxon>
        <taxon>Streptomycetaceae</taxon>
        <taxon>Streptomyces</taxon>
    </lineage>
</organism>